<evidence type="ECO:0000313" key="6">
    <source>
        <dbReference type="EMBL" id="CAI4038972.1"/>
    </source>
</evidence>
<evidence type="ECO:0000256" key="1">
    <source>
        <dbReference type="ARBA" id="ARBA00004123"/>
    </source>
</evidence>
<proteinExistence type="predicted"/>
<name>A0AA35NFN6_SACMI</name>
<dbReference type="Pfam" id="PF02791">
    <property type="entry name" value="DDT"/>
    <property type="match status" value="1"/>
</dbReference>
<dbReference type="Pfam" id="PF10537">
    <property type="entry name" value="WAC_Acf1_DNA_bd"/>
    <property type="match status" value="1"/>
</dbReference>
<dbReference type="AlphaFoldDB" id="A0AA35NFN6"/>
<keyword evidence="2 3" id="KW-0539">Nucleus</keyword>
<sequence>MVLLNRKKIQPSKLQQSADLTEKTTWVINETGERITNYDSYLERQEFYNRNVFTCEVSGTDALSYFTALKSEEQHRKEVESHLSKELRKAIANYVNFNLTRRVSNLVDITFQRFSNRFFRDDIVCLRGVKKKILSKHKDKEYRLLEPQSVQCNATLFVVKDVFRSSKIIESEMEETAAPSLSLHLITECLDQKSKGSALIVNQNEIERPKSHFSKFRIACFLNEILIKVSNKKHAPWKVKQEYIETYDVSPKCPPQMVKYLPDELNPASTGLYTPLTIPLDEDTEPAVWEERPLSKMQIINDEISVRFQNVCNTAKIINCNSSKGTINDKELPFTGPSTPFKSICYLDSSLEYKTIDQRWYGECTRFSTERLLAVYQFLSSFGHFIGLPHFNFDQFLTTIKCTDSETLVDEYVKINFVKVDHNKSTTTNGKLGDGKENQIVIGNVSQNERTNILDPDKGYLLPSNFTRNQAMRNFIMNRSTEFLNYSIFKGNAVNSEAVDLDSYEKASEVYITIVCSLICLVKNEKNDWDCKMMKDRIEEKQKIEEEKTTAKVTLEKCLNHEKISWTKLLSRKNFKNGNWLICLLGILQQNTHVPTHSDIVQCFEDKVLPLSMNFDNLGEELWHNFRTRVSKKDKIDVLWVLVEVASNFSNFIKELVDGVPKLYHGIRSELDSAKKNYQDLKYQLQNLPKEHIQLYNNNPVDGRSSYEYETRTNELKVKMGYSMEDITYLEAQLVQSDVKRLEILGKDRNGNRFYWMDSNWFSSSNYQKNDWHYNCCYLWVQGPSEADVSFYLNVDKDSLKKWELSARENGTACATKEVFSIFKSAEGSYLQTGQNEDAMLIDANGILRKSTVLSPIYRKIISETPEQLLLSPDQWIFFSDTGDIPMLLDRLDDLGENERQLKKALASKMDRIEASYKQQLRVKRSVESDKSFKKNHKILKMNEFTLSELKRIGRVGIHNDEYRSTMEKIAKELTRVHNDQITKKIFKDVARLGRSERTFLEKQCSLLYPLDFHFEQLKTIDDDFIVKIKKQRQEEILTKLLNHQRNKYIISTADYRSNPIQAKRTSHHNVQDMLEEVKCQLNSRRRENDNNY</sequence>
<evidence type="ECO:0000259" key="5">
    <source>
        <dbReference type="PROSITE" id="PS51136"/>
    </source>
</evidence>
<dbReference type="EMBL" id="OX365762">
    <property type="protein sequence ID" value="CAI4038972.1"/>
    <property type="molecule type" value="Genomic_DNA"/>
</dbReference>
<dbReference type="PANTHER" id="PTHR32075">
    <property type="entry name" value="ISWI CHROMATIN-REMODELING COMPLEX SUBUNIT YPL216W-RELATED"/>
    <property type="match status" value="1"/>
</dbReference>
<evidence type="ECO:0000256" key="3">
    <source>
        <dbReference type="PROSITE-ProRule" id="PRU00475"/>
    </source>
</evidence>
<dbReference type="SMART" id="SM00571">
    <property type="entry name" value="DDT"/>
    <property type="match status" value="1"/>
</dbReference>
<dbReference type="GO" id="GO:0031509">
    <property type="term" value="P:subtelomeric heterochromatin formation"/>
    <property type="evidence" value="ECO:0007669"/>
    <property type="project" value="TreeGrafter"/>
</dbReference>
<evidence type="ECO:0000313" key="7">
    <source>
        <dbReference type="Proteomes" id="UP001161438"/>
    </source>
</evidence>
<dbReference type="GO" id="GO:0000785">
    <property type="term" value="C:chromatin"/>
    <property type="evidence" value="ECO:0007669"/>
    <property type="project" value="UniProtKB-ARBA"/>
</dbReference>
<reference evidence="6" key="1">
    <citation type="submission" date="2022-10" db="EMBL/GenBank/DDBJ databases">
        <authorList>
            <person name="Byrne P K."/>
        </authorList>
    </citation>
    <scope>NUCLEOTIDE SEQUENCE</scope>
    <source>
        <strain evidence="6">IFO1815</strain>
    </source>
</reference>
<organism evidence="6 7">
    <name type="scientific">Saccharomyces mikatae IFO 1815</name>
    <dbReference type="NCBI Taxonomy" id="226126"/>
    <lineage>
        <taxon>Eukaryota</taxon>
        <taxon>Fungi</taxon>
        <taxon>Dikarya</taxon>
        <taxon>Ascomycota</taxon>
        <taxon>Saccharomycotina</taxon>
        <taxon>Saccharomycetes</taxon>
        <taxon>Saccharomycetales</taxon>
        <taxon>Saccharomycetaceae</taxon>
        <taxon>Saccharomyces</taxon>
    </lineage>
</organism>
<keyword evidence="7" id="KW-1185">Reference proteome</keyword>
<dbReference type="InterPro" id="IPR013136">
    <property type="entry name" value="WSTF_Acf1_Cbp146"/>
</dbReference>
<dbReference type="GO" id="GO:0005634">
    <property type="term" value="C:nucleus"/>
    <property type="evidence" value="ECO:0007669"/>
    <property type="project" value="UniProtKB-SubCell"/>
</dbReference>
<comment type="subcellular location">
    <subcellularLocation>
        <location evidence="1 3">Nucleus</location>
    </subcellularLocation>
</comment>
<protein>
    <submittedName>
        <fullName evidence="6">Uncharacterized protein</fullName>
    </submittedName>
</protein>
<evidence type="ECO:0000259" key="4">
    <source>
        <dbReference type="PROSITE" id="PS50827"/>
    </source>
</evidence>
<evidence type="ECO:0000256" key="2">
    <source>
        <dbReference type="ARBA" id="ARBA00023242"/>
    </source>
</evidence>
<dbReference type="GO" id="GO:0000781">
    <property type="term" value="C:chromosome, telomeric region"/>
    <property type="evidence" value="ECO:0007669"/>
    <property type="project" value="GOC"/>
</dbReference>
<dbReference type="PROSITE" id="PS50827">
    <property type="entry name" value="DDT"/>
    <property type="match status" value="1"/>
</dbReference>
<gene>
    <name evidence="6" type="primary">SMKI06G3240</name>
    <name evidence="6" type="ORF">SMKI_06G3240</name>
</gene>
<dbReference type="Proteomes" id="UP001161438">
    <property type="component" value="Chromosome 6"/>
</dbReference>
<dbReference type="PROSITE" id="PS51136">
    <property type="entry name" value="WAC"/>
    <property type="match status" value="1"/>
</dbReference>
<dbReference type="GeneID" id="80918183"/>
<dbReference type="RefSeq" id="XP_056082087.1">
    <property type="nucleotide sequence ID" value="XM_056222391.1"/>
</dbReference>
<accession>A0AA35NFN6</accession>
<feature type="domain" description="WAC" evidence="5">
    <location>
        <begin position="23"/>
        <end position="131"/>
    </location>
</feature>
<feature type="domain" description="DDT" evidence="4">
    <location>
        <begin position="366"/>
        <end position="426"/>
    </location>
</feature>
<dbReference type="Pfam" id="PF15613">
    <property type="entry name" value="WSD"/>
    <property type="match status" value="1"/>
</dbReference>
<dbReference type="InterPro" id="IPR028941">
    <property type="entry name" value="WHIM2_dom"/>
</dbReference>
<dbReference type="InterPro" id="IPR018501">
    <property type="entry name" value="DDT_dom"/>
</dbReference>
<dbReference type="PANTHER" id="PTHR32075:SF6">
    <property type="entry name" value="ISWI CHROMATIN-REMODELING COMPLEX SUBUNIT YPL216W-RELATED"/>
    <property type="match status" value="1"/>
</dbReference>